<gene>
    <name evidence="1" type="ORF">F1C79_18795</name>
</gene>
<accession>A0A9X7R5J5</accession>
<dbReference type="EMBL" id="CP043626">
    <property type="protein sequence ID" value="QEY73491.1"/>
    <property type="molecule type" value="Genomic_DNA"/>
</dbReference>
<dbReference type="Gene3D" id="2.60.40.4380">
    <property type="entry name" value="Translational regulator CsrA"/>
    <property type="match status" value="1"/>
</dbReference>
<dbReference type="GO" id="GO:0003723">
    <property type="term" value="F:RNA binding"/>
    <property type="evidence" value="ECO:0007669"/>
    <property type="project" value="InterPro"/>
</dbReference>
<protein>
    <submittedName>
        <fullName evidence="1">Uncharacterized protein</fullName>
    </submittedName>
</protein>
<dbReference type="RefSeq" id="WP_151188277.1">
    <property type="nucleotide sequence ID" value="NZ_CP043626.1"/>
</dbReference>
<dbReference type="GO" id="GO:0006402">
    <property type="term" value="P:mRNA catabolic process"/>
    <property type="evidence" value="ECO:0007669"/>
    <property type="project" value="InterPro"/>
</dbReference>
<dbReference type="OrthoDB" id="9923671at2"/>
<evidence type="ECO:0000313" key="1">
    <source>
        <dbReference type="EMBL" id="QEY73491.1"/>
    </source>
</evidence>
<dbReference type="AlphaFoldDB" id="A0A9X7R5J5"/>
<dbReference type="GO" id="GO:0006109">
    <property type="term" value="P:regulation of carbohydrate metabolic process"/>
    <property type="evidence" value="ECO:0007669"/>
    <property type="project" value="InterPro"/>
</dbReference>
<dbReference type="KEGG" id="pden:F1C79_18795"/>
<dbReference type="InterPro" id="IPR036107">
    <property type="entry name" value="CsrA_sf"/>
</dbReference>
<name>A0A9X7R5J5_PSEDE</name>
<evidence type="ECO:0000313" key="2">
    <source>
        <dbReference type="Proteomes" id="UP000326659"/>
    </source>
</evidence>
<sequence length="82" mass="8960">MALAASRRRGEKIRIFRGDDAGDAEILAALRGEELAVRGDGVCTSLSRPPMKGVMVRLSIRAPRCIEVLRDESIGKSKLPRI</sequence>
<organism evidence="1 2">
    <name type="scientific">Pseudomonas denitrificans</name>
    <dbReference type="NCBI Taxonomy" id="43306"/>
    <lineage>
        <taxon>Bacteria</taxon>
        <taxon>Pseudomonadati</taxon>
        <taxon>Pseudomonadota</taxon>
        <taxon>Gammaproteobacteria</taxon>
        <taxon>Pseudomonadales</taxon>
        <taxon>Pseudomonadaceae</taxon>
        <taxon>Halopseudomonas</taxon>
    </lineage>
</organism>
<dbReference type="Proteomes" id="UP000326659">
    <property type="component" value="Chromosome"/>
</dbReference>
<proteinExistence type="predicted"/>
<keyword evidence="2" id="KW-1185">Reference proteome</keyword>
<reference evidence="1 2" key="1">
    <citation type="submission" date="2019-09" db="EMBL/GenBank/DDBJ databases">
        <title>Prosopis cineraria nodule microbiome.</title>
        <authorList>
            <person name="Chaluvadi S.R."/>
            <person name="Ali R."/>
            <person name="Wang X."/>
        </authorList>
    </citation>
    <scope>NUCLEOTIDE SEQUENCE [LARGE SCALE GENOMIC DNA]</scope>
    <source>
        <strain evidence="1 2">BG1</strain>
    </source>
</reference>